<dbReference type="InterPro" id="IPR020084">
    <property type="entry name" value="NUDIX_hydrolase_CS"/>
</dbReference>
<keyword evidence="6" id="KW-1185">Reference proteome</keyword>
<dbReference type="RefSeq" id="WP_125599036.1">
    <property type="nucleotide sequence ID" value="NZ_JBHSSM010000029.1"/>
</dbReference>
<proteinExistence type="inferred from homology"/>
<dbReference type="InterPro" id="IPR000086">
    <property type="entry name" value="NUDIX_hydrolase_dom"/>
</dbReference>
<comment type="caution">
    <text evidence="5">The sequence shown here is derived from an EMBL/GenBank/DDBJ whole genome shotgun (WGS) entry which is preliminary data.</text>
</comment>
<dbReference type="InterPro" id="IPR015797">
    <property type="entry name" value="NUDIX_hydrolase-like_dom_sf"/>
</dbReference>
<dbReference type="EMBL" id="JBHSSM010000029">
    <property type="protein sequence ID" value="MFC6316253.1"/>
    <property type="molecule type" value="Genomic_DNA"/>
</dbReference>
<sequence length="145" mass="16459">MRARVILYDESTNSVLLIARKKGDQQYWAIPGGGVKAGESTTQAAVREIKEELDISIEETALNFLFTAADLAEPQRIYLAKISRSRYHSPIIHGEEKARMSAENIYSPAWLIVDKLETIKLQPSSVQARICHYFFNLDKLTTYPQ</sequence>
<dbReference type="SUPFAM" id="SSF55811">
    <property type="entry name" value="Nudix"/>
    <property type="match status" value="1"/>
</dbReference>
<name>A0ABW1USK0_9LACO</name>
<evidence type="ECO:0000313" key="5">
    <source>
        <dbReference type="EMBL" id="MFC6316253.1"/>
    </source>
</evidence>
<accession>A0ABW1USK0</accession>
<dbReference type="PANTHER" id="PTHR43046:SF14">
    <property type="entry name" value="MUTT_NUDIX FAMILY PROTEIN"/>
    <property type="match status" value="1"/>
</dbReference>
<dbReference type="PRINTS" id="PR00502">
    <property type="entry name" value="NUDIXFAMILY"/>
</dbReference>
<protein>
    <submittedName>
        <fullName evidence="5">NUDIX domain-containing protein</fullName>
    </submittedName>
</protein>
<evidence type="ECO:0000256" key="2">
    <source>
        <dbReference type="ARBA" id="ARBA00022801"/>
    </source>
</evidence>
<evidence type="ECO:0000256" key="1">
    <source>
        <dbReference type="ARBA" id="ARBA00001946"/>
    </source>
</evidence>
<evidence type="ECO:0000256" key="3">
    <source>
        <dbReference type="RuleBase" id="RU003476"/>
    </source>
</evidence>
<dbReference type="PROSITE" id="PS00893">
    <property type="entry name" value="NUDIX_BOX"/>
    <property type="match status" value="1"/>
</dbReference>
<organism evidence="5 6">
    <name type="scientific">Lapidilactobacillus achengensis</name>
    <dbReference type="NCBI Taxonomy" id="2486000"/>
    <lineage>
        <taxon>Bacteria</taxon>
        <taxon>Bacillati</taxon>
        <taxon>Bacillota</taxon>
        <taxon>Bacilli</taxon>
        <taxon>Lactobacillales</taxon>
        <taxon>Lactobacillaceae</taxon>
        <taxon>Lapidilactobacillus</taxon>
    </lineage>
</organism>
<dbReference type="Pfam" id="PF00293">
    <property type="entry name" value="NUDIX"/>
    <property type="match status" value="1"/>
</dbReference>
<gene>
    <name evidence="5" type="ORF">ACFQHW_11815</name>
</gene>
<comment type="similarity">
    <text evidence="3">Belongs to the Nudix hydrolase family.</text>
</comment>
<keyword evidence="2 3" id="KW-0378">Hydrolase</keyword>
<dbReference type="PROSITE" id="PS51462">
    <property type="entry name" value="NUDIX"/>
    <property type="match status" value="1"/>
</dbReference>
<evidence type="ECO:0000259" key="4">
    <source>
        <dbReference type="PROSITE" id="PS51462"/>
    </source>
</evidence>
<comment type="cofactor">
    <cofactor evidence="1">
        <name>Mg(2+)</name>
        <dbReference type="ChEBI" id="CHEBI:18420"/>
    </cofactor>
</comment>
<evidence type="ECO:0000313" key="6">
    <source>
        <dbReference type="Proteomes" id="UP001596310"/>
    </source>
</evidence>
<feature type="domain" description="Nudix hydrolase" evidence="4">
    <location>
        <begin position="1"/>
        <end position="136"/>
    </location>
</feature>
<dbReference type="PANTHER" id="PTHR43046">
    <property type="entry name" value="GDP-MANNOSE MANNOSYL HYDROLASE"/>
    <property type="match status" value="1"/>
</dbReference>
<dbReference type="Gene3D" id="3.90.79.10">
    <property type="entry name" value="Nucleoside Triphosphate Pyrophosphohydrolase"/>
    <property type="match status" value="1"/>
</dbReference>
<dbReference type="Proteomes" id="UP001596310">
    <property type="component" value="Unassembled WGS sequence"/>
</dbReference>
<reference evidence="6" key="1">
    <citation type="journal article" date="2019" name="Int. J. Syst. Evol. Microbiol.">
        <title>The Global Catalogue of Microorganisms (GCM) 10K type strain sequencing project: providing services to taxonomists for standard genome sequencing and annotation.</title>
        <authorList>
            <consortium name="The Broad Institute Genomics Platform"/>
            <consortium name="The Broad Institute Genome Sequencing Center for Infectious Disease"/>
            <person name="Wu L."/>
            <person name="Ma J."/>
        </authorList>
    </citation>
    <scope>NUCLEOTIDE SEQUENCE [LARGE SCALE GENOMIC DNA]</scope>
    <source>
        <strain evidence="6">CCM 8897</strain>
    </source>
</reference>
<dbReference type="InterPro" id="IPR020476">
    <property type="entry name" value="Nudix_hydrolase"/>
</dbReference>